<evidence type="ECO:0000313" key="3">
    <source>
        <dbReference type="Proteomes" id="UP000006028"/>
    </source>
</evidence>
<dbReference type="STRING" id="748224.HMPREF9436_00239"/>
<evidence type="ECO:0000313" key="2">
    <source>
        <dbReference type="EMBL" id="EFQ08256.1"/>
    </source>
</evidence>
<dbReference type="EMBL" id="AECU01000024">
    <property type="protein sequence ID" value="EFQ08256.1"/>
    <property type="molecule type" value="Genomic_DNA"/>
</dbReference>
<feature type="compositionally biased region" description="Acidic residues" evidence="1">
    <location>
        <begin position="15"/>
        <end position="24"/>
    </location>
</feature>
<protein>
    <submittedName>
        <fullName evidence="2">Uncharacterized protein</fullName>
    </submittedName>
</protein>
<proteinExistence type="predicted"/>
<evidence type="ECO:0000256" key="1">
    <source>
        <dbReference type="SAM" id="MobiDB-lite"/>
    </source>
</evidence>
<dbReference type="BioCyc" id="FCF748224-HMP:GTSS-2585-MONOMER"/>
<accession>E2ZF09</accession>
<feature type="region of interest" description="Disordered" evidence="1">
    <location>
        <begin position="1"/>
        <end position="24"/>
    </location>
</feature>
<dbReference type="AlphaFoldDB" id="E2ZF09"/>
<feature type="compositionally biased region" description="Low complexity" evidence="1">
    <location>
        <begin position="1"/>
        <end position="14"/>
    </location>
</feature>
<name>E2ZF09_9FIRM</name>
<organism evidence="2 3">
    <name type="scientific">Faecalibacterium cf. prausnitzii KLE1255</name>
    <dbReference type="NCBI Taxonomy" id="748224"/>
    <lineage>
        <taxon>Bacteria</taxon>
        <taxon>Bacillati</taxon>
        <taxon>Bacillota</taxon>
        <taxon>Clostridia</taxon>
        <taxon>Eubacteriales</taxon>
        <taxon>Oscillospiraceae</taxon>
        <taxon>Faecalibacterium</taxon>
    </lineage>
</organism>
<sequence>MDPPVASEEAAAEPATEDAVLEAEEPQAVRAAAAPAIPAAARKLRREILVLFMISAPVFKMNLCI</sequence>
<reference evidence="2 3" key="1">
    <citation type="submission" date="2010-08" db="EMBL/GenBank/DDBJ databases">
        <authorList>
            <person name="Weinstock G."/>
            <person name="Sodergren E."/>
            <person name="Clifton S."/>
            <person name="Fulton L."/>
            <person name="Fulton B."/>
            <person name="Courtney L."/>
            <person name="Fronick C."/>
            <person name="Harrison M."/>
            <person name="Strong C."/>
            <person name="Farmer C."/>
            <person name="Delahaunty K."/>
            <person name="Markovic C."/>
            <person name="Hall O."/>
            <person name="Minx P."/>
            <person name="Tomlinson C."/>
            <person name="Mitreva M."/>
            <person name="Hou S."/>
            <person name="Chen J."/>
            <person name="Wollam A."/>
            <person name="Pepin K.H."/>
            <person name="Johnson M."/>
            <person name="Bhonagiri V."/>
            <person name="Zhang X."/>
            <person name="Suruliraj S."/>
            <person name="Warren W."/>
            <person name="Chinwalla A."/>
            <person name="Mardis E.R."/>
            <person name="Wilson R.K."/>
        </authorList>
    </citation>
    <scope>NUCLEOTIDE SEQUENCE [LARGE SCALE GENOMIC DNA]</scope>
    <source>
        <strain evidence="2 3">KLE1255</strain>
    </source>
</reference>
<comment type="caution">
    <text evidence="2">The sequence shown here is derived from an EMBL/GenBank/DDBJ whole genome shotgun (WGS) entry which is preliminary data.</text>
</comment>
<dbReference type="HOGENOM" id="CLU_2843366_0_0_9"/>
<dbReference type="Proteomes" id="UP000006028">
    <property type="component" value="Unassembled WGS sequence"/>
</dbReference>
<gene>
    <name evidence="2" type="ORF">HMPREF9436_00239</name>
</gene>